<evidence type="ECO:0000256" key="1">
    <source>
        <dbReference type="ARBA" id="ARBA00022729"/>
    </source>
</evidence>
<evidence type="ECO:0000259" key="8">
    <source>
        <dbReference type="SMART" id="SM01361"/>
    </source>
</evidence>
<organism evidence="9 10">
    <name type="scientific">Pomacea canaliculata</name>
    <name type="common">Golden apple snail</name>
    <dbReference type="NCBI Taxonomy" id="400727"/>
    <lineage>
        <taxon>Eukaryota</taxon>
        <taxon>Metazoa</taxon>
        <taxon>Spiralia</taxon>
        <taxon>Lophotrochozoa</taxon>
        <taxon>Mollusca</taxon>
        <taxon>Gastropoda</taxon>
        <taxon>Caenogastropoda</taxon>
        <taxon>Architaenioglossa</taxon>
        <taxon>Ampullarioidea</taxon>
        <taxon>Ampullariidae</taxon>
        <taxon>Pomacea</taxon>
    </lineage>
</organism>
<dbReference type="Gene3D" id="2.60.40.2950">
    <property type="match status" value="1"/>
</dbReference>
<sequence length="1358" mass="147384">MKDLVSVMSDLGGTSAFLALLICAVTTASGQSETGKYRVTAPKTFTPGETFTAAIEIMESSGPVQVTIEIEAYNYFFASSTYSYLSIAGQSATFSQGTPGTLSFKIPSHVAGATSGYRLHVRGTGGLQIDTRSDINLQLTRASVFIQPDRQVYRPGQTVNFRTFSLLLSDLKPLSETYTVTVQAPGDSLVRRWTSNAGLVSSFSFDLDKSPPLGRWTISASSSEIGQSSVGFDVQEYENPPFSVQLNIPRTMNTSQILTGSVEARYPQGVGVKGTVEVSLPTGYSSDAAKTSFQIDGSANFSFSELVYYTSSAVVTATVTEQATGRTVVGKSTLNTYERNVKVQFTEKTPAVIRPGLPFTAYVQVTDQEDQPLNIAPDSIFRFVYVYGVGHYSKPSPDSRYGVSSFTGSYPILAKKMVLPQSGFFPVELDIPTDVTQVTFQGVQNQLTLQSVGSSTNSYLQLSLLGSVPRLTSGQQVFANFRATSNKPLDALKVQIVSRGQVLQVLSPSLTNAARAGDVYTADFQVALSWSMAPVTDIVAYLNVGYSGIFELVADSIAFNVEGLLRNEVTLTADRQRAEPGESVTLTVQSLPTSVVGVLVQEDFGNRGNVITAEEIIQKFVQGPRPSALNDFMATSSQRSEGSFERLNLNVIGGSNTFSATSLVRQALFSGNTDDSTAYPDTIFFATNTISSTGSATFAINLPDTVTTWAATAFSFDANGNMGVVDKPVLIEAVREVYAELSGTDHAVTGEHVIIRPTSTTPEQWSRSYQGLVVGANGAAVKSSQEQTRTLTIPAKSSSAVYFAVTAIDVTTPLNTDVVVEVVSGTSGHAARHTYTSVQITSSGGRYACSQGSDPERDLLQDHPSGGESDGAVSTVSTHRALEGSESHRVNIERIGPNESNEAYLPPLVKTNKEMTKEATGADAVLKLAALTLTSEAQSQRVEELIPKMELAYQRLLAFHSQEFKIFSSGADDTWVSLASAETLFKTSKFITVDYDLIYRILSNFINEDLKYNMKTYSNPLPRRSSDSTNPPMSGVALAAYYAIILARVGPSATFTTDWAKTYEVASNRTREFLFNTTGWSPEILTGEIYWDTPRPDKLRFYGDWQPDLRVPRASDVTTASYVLQTLLQTRRYNEAADVANWLLRQRSLRGSFRSPVDSYAATEALLAYYRYLNTQGVSTLSSAQLTEVAESQLFNVSLPAHTTILAQVETNYRVTDDVGDEAFETVPVVLDETLSSFKLMVCSRRLLKSKIGPVVQRVDVPSGFVADFSQLGGQQGVVGVKRRNDTTITVYFNDMSDQSSCYTLPVRRVHAVAKTAPAYIVTHSFLEPENQGIASYQPRRLSESTVCDFCSSCCTAA</sequence>
<dbReference type="Pfam" id="PF01835">
    <property type="entry name" value="MG2"/>
    <property type="match status" value="1"/>
</dbReference>
<dbReference type="PANTHER" id="PTHR11412:SF136">
    <property type="entry name" value="CD109 ANTIGEN"/>
    <property type="match status" value="1"/>
</dbReference>
<keyword evidence="1 5" id="KW-0732">Signal</keyword>
<dbReference type="Gene3D" id="1.50.10.20">
    <property type="match status" value="2"/>
</dbReference>
<dbReference type="Pfam" id="PF07678">
    <property type="entry name" value="TED_complement"/>
    <property type="match status" value="1"/>
</dbReference>
<feature type="chain" id="PRO_5015744576" description="Alpha-2-macroglobulin domain-containing protein" evidence="5">
    <location>
        <begin position="31"/>
        <end position="1358"/>
    </location>
</feature>
<evidence type="ECO:0000259" key="7">
    <source>
        <dbReference type="SMART" id="SM01360"/>
    </source>
</evidence>
<dbReference type="InterPro" id="IPR011626">
    <property type="entry name" value="Alpha-macroglobulin_TED"/>
</dbReference>
<evidence type="ECO:0008006" key="11">
    <source>
        <dbReference type="Google" id="ProtNLM"/>
    </source>
</evidence>
<evidence type="ECO:0000259" key="6">
    <source>
        <dbReference type="SMART" id="SM01359"/>
    </source>
</evidence>
<dbReference type="Gene3D" id="2.60.40.10">
    <property type="entry name" value="Immunoglobulins"/>
    <property type="match status" value="1"/>
</dbReference>
<feature type="domain" description="Alpha-2-macroglobulin" evidence="7">
    <location>
        <begin position="682"/>
        <end position="773"/>
    </location>
</feature>
<feature type="domain" description="Alpha-macroglobulin receptor-binding" evidence="8">
    <location>
        <begin position="1252"/>
        <end position="1337"/>
    </location>
</feature>
<dbReference type="SMART" id="SM01359">
    <property type="entry name" value="A2M_N_2"/>
    <property type="match status" value="1"/>
</dbReference>
<dbReference type="Pfam" id="PF07677">
    <property type="entry name" value="A2M_recep"/>
    <property type="match status" value="1"/>
</dbReference>
<keyword evidence="2" id="KW-0882">Thioester bond</keyword>
<dbReference type="InterPro" id="IPR001599">
    <property type="entry name" value="Macroglobln_a2"/>
</dbReference>
<accession>A0A2T7PNX7</accession>
<feature type="region of interest" description="Disordered" evidence="4">
    <location>
        <begin position="843"/>
        <end position="886"/>
    </location>
</feature>
<comment type="caution">
    <text evidence="9">The sequence shown here is derived from an EMBL/GenBank/DDBJ whole genome shotgun (WGS) entry which is preliminary data.</text>
</comment>
<evidence type="ECO:0000256" key="2">
    <source>
        <dbReference type="ARBA" id="ARBA00022966"/>
    </source>
</evidence>
<feature type="signal peptide" evidence="5">
    <location>
        <begin position="1"/>
        <end position="30"/>
    </location>
</feature>
<dbReference type="Pfam" id="PF00207">
    <property type="entry name" value="A2M"/>
    <property type="match status" value="1"/>
</dbReference>
<dbReference type="InterPro" id="IPR011625">
    <property type="entry name" value="A2M_N_BRD"/>
</dbReference>
<name>A0A2T7PNX7_POMCA</name>
<dbReference type="EMBL" id="PZQS01000003">
    <property type="protein sequence ID" value="PVD35128.1"/>
    <property type="molecule type" value="Genomic_DNA"/>
</dbReference>
<dbReference type="Gene3D" id="2.60.40.1940">
    <property type="match status" value="1"/>
</dbReference>
<dbReference type="InterPro" id="IPR050473">
    <property type="entry name" value="A2M/Complement_sys"/>
</dbReference>
<dbReference type="OrthoDB" id="9998011at2759"/>
<keyword evidence="3" id="KW-1015">Disulfide bond</keyword>
<evidence type="ECO:0000313" key="10">
    <source>
        <dbReference type="Proteomes" id="UP000245119"/>
    </source>
</evidence>
<evidence type="ECO:0000256" key="5">
    <source>
        <dbReference type="SAM" id="SignalP"/>
    </source>
</evidence>
<gene>
    <name evidence="9" type="ORF">C0Q70_06409</name>
</gene>
<dbReference type="Gene3D" id="2.20.130.20">
    <property type="match status" value="1"/>
</dbReference>
<dbReference type="SUPFAM" id="SSF48239">
    <property type="entry name" value="Terpenoid cyclases/Protein prenyltransferases"/>
    <property type="match status" value="1"/>
</dbReference>
<dbReference type="Gene3D" id="2.60.40.690">
    <property type="entry name" value="Alpha-macroglobulin, receptor-binding domain"/>
    <property type="match status" value="1"/>
</dbReference>
<dbReference type="InterPro" id="IPR036595">
    <property type="entry name" value="A-macroglobulin_rcpt-bd_sf"/>
</dbReference>
<dbReference type="SMART" id="SM01361">
    <property type="entry name" value="A2M_recep"/>
    <property type="match status" value="1"/>
</dbReference>
<keyword evidence="10" id="KW-1185">Reference proteome</keyword>
<dbReference type="GO" id="GO:0005615">
    <property type="term" value="C:extracellular space"/>
    <property type="evidence" value="ECO:0007669"/>
    <property type="project" value="InterPro"/>
</dbReference>
<dbReference type="InterPro" id="IPR009048">
    <property type="entry name" value="A-macroglobulin_rcpt-bd"/>
</dbReference>
<protein>
    <recommendedName>
        <fullName evidence="11">Alpha-2-macroglobulin domain-containing protein</fullName>
    </recommendedName>
</protein>
<dbReference type="PANTHER" id="PTHR11412">
    <property type="entry name" value="MACROGLOBULIN / COMPLEMENT"/>
    <property type="match status" value="1"/>
</dbReference>
<dbReference type="InterPro" id="IPR013783">
    <property type="entry name" value="Ig-like_fold"/>
</dbReference>
<dbReference type="SMART" id="SM01360">
    <property type="entry name" value="A2M"/>
    <property type="match status" value="1"/>
</dbReference>
<evidence type="ECO:0000313" key="9">
    <source>
        <dbReference type="EMBL" id="PVD35128.1"/>
    </source>
</evidence>
<dbReference type="InterPro" id="IPR008930">
    <property type="entry name" value="Terpenoid_cyclase/PrenylTrfase"/>
</dbReference>
<dbReference type="Proteomes" id="UP000245119">
    <property type="component" value="Linkage Group LG3"/>
</dbReference>
<evidence type="ECO:0000256" key="3">
    <source>
        <dbReference type="ARBA" id="ARBA00023157"/>
    </source>
</evidence>
<dbReference type="Pfam" id="PF07703">
    <property type="entry name" value="A2M_BRD"/>
    <property type="match status" value="1"/>
</dbReference>
<feature type="domain" description="Alpha-2-macroglobulin bait region" evidence="6">
    <location>
        <begin position="460"/>
        <end position="601"/>
    </location>
</feature>
<dbReference type="SUPFAM" id="SSF49410">
    <property type="entry name" value="Alpha-macroglobulin receptor domain"/>
    <property type="match status" value="1"/>
</dbReference>
<dbReference type="InterPro" id="IPR002890">
    <property type="entry name" value="MG2"/>
</dbReference>
<dbReference type="Gene3D" id="2.60.40.1930">
    <property type="match status" value="2"/>
</dbReference>
<reference evidence="9 10" key="1">
    <citation type="submission" date="2018-04" db="EMBL/GenBank/DDBJ databases">
        <title>The genome of golden apple snail Pomacea canaliculata provides insight into stress tolerance and invasive adaptation.</title>
        <authorList>
            <person name="Liu C."/>
            <person name="Liu B."/>
            <person name="Ren Y."/>
            <person name="Zhang Y."/>
            <person name="Wang H."/>
            <person name="Li S."/>
            <person name="Jiang F."/>
            <person name="Yin L."/>
            <person name="Zhang G."/>
            <person name="Qian W."/>
            <person name="Fan W."/>
        </authorList>
    </citation>
    <scope>NUCLEOTIDE SEQUENCE [LARGE SCALE GENOMIC DNA]</scope>
    <source>
        <strain evidence="9">SZHN2017</strain>
        <tissue evidence="9">Muscle</tissue>
    </source>
</reference>
<dbReference type="GO" id="GO:0004866">
    <property type="term" value="F:endopeptidase inhibitor activity"/>
    <property type="evidence" value="ECO:0007669"/>
    <property type="project" value="InterPro"/>
</dbReference>
<proteinExistence type="predicted"/>
<evidence type="ECO:0000256" key="4">
    <source>
        <dbReference type="SAM" id="MobiDB-lite"/>
    </source>
</evidence>
<dbReference type="STRING" id="400727.A0A2T7PNX7"/>